<dbReference type="AlphaFoldDB" id="A0A3T5VAV4"/>
<reference evidence="2" key="2">
    <citation type="submission" date="2023-02" db="EMBL/GenBank/DDBJ databases">
        <title>Escherichia albertii as a potential enteropathogen in the light of epidemiological and genomic studies.</title>
        <authorList>
            <person name="Leszczynska K."/>
            <person name="Swiecicka I."/>
            <person name="Daniluk T."/>
            <person name="Lebensztejn D."/>
            <person name="Chmielewska S."/>
            <person name="Leszczynska D."/>
            <person name="Gawor J."/>
            <person name="Kliber M."/>
        </authorList>
    </citation>
    <scope>NUCLEOTIDE SEQUENCE</scope>
    <source>
        <strain evidence="2">BIA_7</strain>
    </source>
</reference>
<evidence type="ECO:0000313" key="2">
    <source>
        <dbReference type="EMBL" id="WDB28707.1"/>
    </source>
</evidence>
<reference evidence="1 3" key="1">
    <citation type="submission" date="2019-02" db="EMBL/GenBank/DDBJ databases">
        <title>Draft genome sequence of Escherichia albertii strain Mex-12/320a, isolated from an infant with diarrhea, harboring virulence genes associated with diarrheagenic strains of enteropathogenic E. coli.</title>
        <authorList>
            <person name="Maldonado-Puga S."/>
            <person name="Meza-Segura M."/>
            <person name="Zaidi M.B."/>
            <person name="Estrada-Garcia T."/>
        </authorList>
    </citation>
    <scope>NUCLEOTIDE SEQUENCE [LARGE SCALE GENOMIC DNA]</scope>
    <source>
        <strain evidence="1 3">Mex-12/320a</strain>
    </source>
</reference>
<dbReference type="RefSeq" id="WP_000286267.1">
    <property type="nucleotide sequence ID" value="NZ_BBVE01000018.1"/>
</dbReference>
<organism evidence="1 3">
    <name type="scientific">Escherichia albertii</name>
    <dbReference type="NCBI Taxonomy" id="208962"/>
    <lineage>
        <taxon>Bacteria</taxon>
        <taxon>Pseudomonadati</taxon>
        <taxon>Pseudomonadota</taxon>
        <taxon>Gammaproteobacteria</taxon>
        <taxon>Enterobacterales</taxon>
        <taxon>Enterobacteriaceae</taxon>
        <taxon>Escherichia</taxon>
    </lineage>
</organism>
<evidence type="ECO:0000313" key="1">
    <source>
        <dbReference type="EMBL" id="TBR52046.1"/>
    </source>
</evidence>
<accession>A0A3T5VAV4</accession>
<protein>
    <submittedName>
        <fullName evidence="1">Type 1 fimbrial protein</fullName>
    </submittedName>
</protein>
<dbReference type="EMBL" id="SIZV01000015">
    <property type="protein sequence ID" value="TBR52046.1"/>
    <property type="molecule type" value="Genomic_DNA"/>
</dbReference>
<name>A0A3T5VAV4_ESCAL</name>
<dbReference type="EMBL" id="CP117562">
    <property type="protein sequence ID" value="WDB28707.1"/>
    <property type="molecule type" value="Genomic_DNA"/>
</dbReference>
<gene>
    <name evidence="1" type="ORF">EYS06_12555</name>
    <name evidence="2" type="ORF">PS049_20690</name>
</gene>
<dbReference type="Proteomes" id="UP001219219">
    <property type="component" value="Chromosome"/>
</dbReference>
<sequence>MYRSFLNTLILGSLFFSFFTIAGNNVQGGVIHFRGEIVEPACELSAMHVPVKITCMQNGVVHTQSYSGKELMSGKVKNAQIASVKMQYIDEQKKLAVMSIEYH</sequence>
<evidence type="ECO:0000313" key="3">
    <source>
        <dbReference type="Proteomes" id="UP000292187"/>
    </source>
</evidence>
<proteinExistence type="predicted"/>
<dbReference type="Proteomes" id="UP000292187">
    <property type="component" value="Unassembled WGS sequence"/>
</dbReference>